<accession>A0A0G1PLZ2</accession>
<evidence type="ECO:0000313" key="1">
    <source>
        <dbReference type="EMBL" id="KKU33819.1"/>
    </source>
</evidence>
<proteinExistence type="predicted"/>
<reference evidence="1 2" key="1">
    <citation type="journal article" date="2015" name="Nature">
        <title>rRNA introns, odd ribosomes, and small enigmatic genomes across a large radiation of phyla.</title>
        <authorList>
            <person name="Brown C.T."/>
            <person name="Hug L.A."/>
            <person name="Thomas B.C."/>
            <person name="Sharon I."/>
            <person name="Castelle C.J."/>
            <person name="Singh A."/>
            <person name="Wilkins M.J."/>
            <person name="Williams K.H."/>
            <person name="Banfield J.F."/>
        </authorList>
    </citation>
    <scope>NUCLEOTIDE SEQUENCE [LARGE SCALE GENOMIC DNA]</scope>
</reference>
<dbReference type="SUPFAM" id="SSF53335">
    <property type="entry name" value="S-adenosyl-L-methionine-dependent methyltransferases"/>
    <property type="match status" value="1"/>
</dbReference>
<gene>
    <name evidence="1" type="ORF">UX47_C0001G0102</name>
</gene>
<name>A0A0G1PLZ2_9BACT</name>
<dbReference type="PANTHER" id="PTHR43861">
    <property type="entry name" value="TRANS-ACONITATE 2-METHYLTRANSFERASE-RELATED"/>
    <property type="match status" value="1"/>
</dbReference>
<dbReference type="PANTHER" id="PTHR43861:SF1">
    <property type="entry name" value="TRANS-ACONITATE 2-METHYLTRANSFERASE"/>
    <property type="match status" value="1"/>
</dbReference>
<organism evidence="1 2">
    <name type="scientific">Candidatus Collierbacteria bacterium GW2011_GWA2_46_26</name>
    <dbReference type="NCBI Taxonomy" id="1618381"/>
    <lineage>
        <taxon>Bacteria</taxon>
        <taxon>Candidatus Collieribacteriota</taxon>
    </lineage>
</organism>
<dbReference type="Gene3D" id="3.40.50.150">
    <property type="entry name" value="Vaccinia Virus protein VP39"/>
    <property type="match status" value="1"/>
</dbReference>
<dbReference type="CDD" id="cd02440">
    <property type="entry name" value="AdoMet_MTases"/>
    <property type="match status" value="1"/>
</dbReference>
<dbReference type="Pfam" id="PF13489">
    <property type="entry name" value="Methyltransf_23"/>
    <property type="match status" value="1"/>
</dbReference>
<evidence type="ECO:0000313" key="2">
    <source>
        <dbReference type="Proteomes" id="UP000034794"/>
    </source>
</evidence>
<protein>
    <submittedName>
        <fullName evidence="1">Glycosyl transferase family protein</fullName>
    </submittedName>
</protein>
<dbReference type="GO" id="GO:0016740">
    <property type="term" value="F:transferase activity"/>
    <property type="evidence" value="ECO:0007669"/>
    <property type="project" value="UniProtKB-KW"/>
</dbReference>
<keyword evidence="1" id="KW-0808">Transferase</keyword>
<dbReference type="AlphaFoldDB" id="A0A0G1PLZ2"/>
<dbReference type="InterPro" id="IPR029063">
    <property type="entry name" value="SAM-dependent_MTases_sf"/>
</dbReference>
<sequence>MKKSWTSDSHKILEQATGLTNYNRWLVSHFSTYFGKAILEIGSGQGALSKLLPAKAIVILSDIIPEYLDGLKKTFTDPVISLDIEKDAPAKLVGKIDTIFSSNVFEHIKNDSQAIVNCFKLLEPGGHLLLYVPARSEIYGRLDEAMGHYRRYTKLELTAKAKKAGFTVKRIYYSNLPGYFLWWGRGRFRSAKPDSFFAKIFDHLIVPLLYFEKFVHPLFGQSLVLIATKP</sequence>
<dbReference type="EMBL" id="LCMI01000001">
    <property type="protein sequence ID" value="KKU33819.1"/>
    <property type="molecule type" value="Genomic_DNA"/>
</dbReference>
<comment type="caution">
    <text evidence="1">The sequence shown here is derived from an EMBL/GenBank/DDBJ whole genome shotgun (WGS) entry which is preliminary data.</text>
</comment>
<dbReference type="Proteomes" id="UP000034794">
    <property type="component" value="Unassembled WGS sequence"/>
</dbReference>